<evidence type="ECO:0000256" key="4">
    <source>
        <dbReference type="ARBA" id="ARBA00023136"/>
    </source>
</evidence>
<feature type="transmembrane region" description="Helical" evidence="5">
    <location>
        <begin position="172"/>
        <end position="192"/>
    </location>
</feature>
<reference evidence="7 8" key="1">
    <citation type="journal article" date="2015" name="Int. J. Syst. Evol. Microbiol.">
        <title>Erythrobacter atlanticus sp. nov., a bacterium from ocean sediment able to degrade polycyclic aromatic hydrocarbons.</title>
        <authorList>
            <person name="Zhuang L."/>
            <person name="Liu Y."/>
            <person name="Wang L."/>
            <person name="Wang W."/>
            <person name="Shao Z."/>
        </authorList>
    </citation>
    <scope>NUCLEOTIDE SEQUENCE [LARGE SCALE GENOMIC DNA]</scope>
    <source>
        <strain evidence="8">s21-N3</strain>
    </source>
</reference>
<dbReference type="CDD" id="cd17320">
    <property type="entry name" value="MFS_MdfA_MDR_like"/>
    <property type="match status" value="1"/>
</dbReference>
<feature type="transmembrane region" description="Helical" evidence="5">
    <location>
        <begin position="57"/>
        <end position="74"/>
    </location>
</feature>
<reference evidence="8" key="2">
    <citation type="submission" date="2015-04" db="EMBL/GenBank/DDBJ databases">
        <title>The complete genome sequence of Erythrobacter sp. s21-N3.</title>
        <authorList>
            <person name="Zhuang L."/>
            <person name="Liu Y."/>
            <person name="Shao Z."/>
        </authorList>
    </citation>
    <scope>NUCLEOTIDE SEQUENCE [LARGE SCALE GENOMIC DNA]</scope>
    <source>
        <strain evidence="8">s21-N3</strain>
    </source>
</reference>
<dbReference type="SUPFAM" id="SSF103473">
    <property type="entry name" value="MFS general substrate transporter"/>
    <property type="match status" value="1"/>
</dbReference>
<evidence type="ECO:0000256" key="1">
    <source>
        <dbReference type="ARBA" id="ARBA00004141"/>
    </source>
</evidence>
<feature type="transmembrane region" description="Helical" evidence="5">
    <location>
        <begin position="380"/>
        <end position="398"/>
    </location>
</feature>
<feature type="domain" description="Major facilitator superfamily (MFS) profile" evidence="6">
    <location>
        <begin position="19"/>
        <end position="401"/>
    </location>
</feature>
<organism evidence="7 8">
    <name type="scientific">Aurantiacibacter atlanticus</name>
    <dbReference type="NCBI Taxonomy" id="1648404"/>
    <lineage>
        <taxon>Bacteria</taxon>
        <taxon>Pseudomonadati</taxon>
        <taxon>Pseudomonadota</taxon>
        <taxon>Alphaproteobacteria</taxon>
        <taxon>Sphingomonadales</taxon>
        <taxon>Erythrobacteraceae</taxon>
        <taxon>Aurantiacibacter</taxon>
    </lineage>
</organism>
<evidence type="ECO:0000313" key="7">
    <source>
        <dbReference type="EMBL" id="AKQ43487.2"/>
    </source>
</evidence>
<dbReference type="EMBL" id="CP011310">
    <property type="protein sequence ID" value="AKQ43487.2"/>
    <property type="molecule type" value="Genomic_DNA"/>
</dbReference>
<dbReference type="Gene3D" id="1.20.1720.10">
    <property type="entry name" value="Multidrug resistance protein D"/>
    <property type="match status" value="1"/>
</dbReference>
<dbReference type="PANTHER" id="PTHR42718:SF35">
    <property type="entry name" value="BLL0718 PROTEIN"/>
    <property type="match status" value="1"/>
</dbReference>
<dbReference type="InterPro" id="IPR036259">
    <property type="entry name" value="MFS_trans_sf"/>
</dbReference>
<dbReference type="STRING" id="1648404.CP97_14060"/>
<feature type="transmembrane region" description="Helical" evidence="5">
    <location>
        <begin position="357"/>
        <end position="374"/>
    </location>
</feature>
<protein>
    <submittedName>
        <fullName evidence="7">Major facilitator superfamily MFS_1</fullName>
    </submittedName>
</protein>
<evidence type="ECO:0000313" key="8">
    <source>
        <dbReference type="Proteomes" id="UP000059113"/>
    </source>
</evidence>
<name>A0A0H4VFH5_9SPHN</name>
<keyword evidence="2 5" id="KW-0812">Transmembrane</keyword>
<feature type="transmembrane region" description="Helical" evidence="5">
    <location>
        <begin position="315"/>
        <end position="336"/>
    </location>
</feature>
<dbReference type="PROSITE" id="PS50850">
    <property type="entry name" value="MFS"/>
    <property type="match status" value="1"/>
</dbReference>
<accession>A0A0H4VFH5</accession>
<feature type="transmembrane region" description="Helical" evidence="5">
    <location>
        <begin position="224"/>
        <end position="241"/>
    </location>
</feature>
<feature type="transmembrane region" description="Helical" evidence="5">
    <location>
        <begin position="292"/>
        <end position="309"/>
    </location>
</feature>
<keyword evidence="3 5" id="KW-1133">Transmembrane helix</keyword>
<dbReference type="GO" id="GO:0016020">
    <property type="term" value="C:membrane"/>
    <property type="evidence" value="ECO:0007669"/>
    <property type="project" value="UniProtKB-SubCell"/>
</dbReference>
<evidence type="ECO:0000256" key="2">
    <source>
        <dbReference type="ARBA" id="ARBA00022692"/>
    </source>
</evidence>
<dbReference type="InterPro" id="IPR011701">
    <property type="entry name" value="MFS"/>
</dbReference>
<dbReference type="InterPro" id="IPR020846">
    <property type="entry name" value="MFS_dom"/>
</dbReference>
<feature type="transmembrane region" description="Helical" evidence="5">
    <location>
        <begin position="20"/>
        <end position="45"/>
    </location>
</feature>
<dbReference type="KEGG" id="ery:CP97_14060"/>
<evidence type="ECO:0000259" key="6">
    <source>
        <dbReference type="PROSITE" id="PS50850"/>
    </source>
</evidence>
<dbReference type="PANTHER" id="PTHR42718">
    <property type="entry name" value="MAJOR FACILITATOR SUPERFAMILY MULTIDRUG TRANSPORTER MFSC"/>
    <property type="match status" value="1"/>
</dbReference>
<comment type="subcellular location">
    <subcellularLocation>
        <location evidence="1">Membrane</location>
        <topology evidence="1">Multi-pass membrane protein</topology>
    </subcellularLocation>
</comment>
<feature type="transmembrane region" description="Helical" evidence="5">
    <location>
        <begin position="144"/>
        <end position="166"/>
    </location>
</feature>
<evidence type="ECO:0000256" key="5">
    <source>
        <dbReference type="SAM" id="Phobius"/>
    </source>
</evidence>
<gene>
    <name evidence="7" type="ORF">CP97_14060</name>
</gene>
<dbReference type="GO" id="GO:0022857">
    <property type="term" value="F:transmembrane transporter activity"/>
    <property type="evidence" value="ECO:0007669"/>
    <property type="project" value="InterPro"/>
</dbReference>
<dbReference type="RefSeq" id="WP_227819614.1">
    <property type="nucleotide sequence ID" value="NZ_CP011310.1"/>
</dbReference>
<sequence length="411" mass="44452">MTSSLLGATGSSSIGRREFVFLMAMIQALQSLGFTTLLPAIGHIATDLGSDQPNERQWIIGIFLISSGLFSLVPGTLSDRFGRKPVLLFSMGAFAVINLLCALVTDFVVLLAARALLGMASCALTVLPLAIIRDRYQGDDMAKLQAFVATVFIAVPTLAPSLGFAILELAGWRAIFVVIGALTLIMMIWYHLRMGETLSPANRINRSSKDLVNNIRLVLGNRDAIGYILGMALVFGAHFGFITSSQQLIGESFGAGKAFPIIFGLMAGSMMVASLVNSAIVERFGTRRVGHTAMILYVIVSLLQVYFAWWHDETLIEFVLLMSANMCLLITIFINFTAIALQPFGKFAGAASSVHTFFRLVVGAGLGALIGQVYDGTSLPLAYSLLAVGLLTFVLVLFSERGRLFRRFART</sequence>
<evidence type="ECO:0000256" key="3">
    <source>
        <dbReference type="ARBA" id="ARBA00022989"/>
    </source>
</evidence>
<feature type="transmembrane region" description="Helical" evidence="5">
    <location>
        <begin position="86"/>
        <end position="105"/>
    </location>
</feature>
<keyword evidence="8" id="KW-1185">Reference proteome</keyword>
<dbReference type="Proteomes" id="UP000059113">
    <property type="component" value="Chromosome"/>
</dbReference>
<feature type="transmembrane region" description="Helical" evidence="5">
    <location>
        <begin position="111"/>
        <end position="132"/>
    </location>
</feature>
<dbReference type="Pfam" id="PF07690">
    <property type="entry name" value="MFS_1"/>
    <property type="match status" value="1"/>
</dbReference>
<proteinExistence type="predicted"/>
<dbReference type="AlphaFoldDB" id="A0A0H4VFH5"/>
<keyword evidence="4 5" id="KW-0472">Membrane</keyword>
<feature type="transmembrane region" description="Helical" evidence="5">
    <location>
        <begin position="261"/>
        <end position="280"/>
    </location>
</feature>